<name>A0A2T5LL24_9EURO</name>
<keyword evidence="1" id="KW-0489">Methyltransferase</keyword>
<evidence type="ECO:0000256" key="2">
    <source>
        <dbReference type="ARBA" id="ARBA00022679"/>
    </source>
</evidence>
<evidence type="ECO:0000256" key="1">
    <source>
        <dbReference type="ARBA" id="ARBA00022603"/>
    </source>
</evidence>
<dbReference type="InterPro" id="IPR041698">
    <property type="entry name" value="Methyltransf_25"/>
</dbReference>
<dbReference type="OrthoDB" id="540004at2759"/>
<dbReference type="PANTHER" id="PTHR43861">
    <property type="entry name" value="TRANS-ACONITATE 2-METHYLTRANSFERASE-RELATED"/>
    <property type="match status" value="1"/>
</dbReference>
<dbReference type="GO" id="GO:0008168">
    <property type="term" value="F:methyltransferase activity"/>
    <property type="evidence" value="ECO:0007669"/>
    <property type="project" value="UniProtKB-KW"/>
</dbReference>
<dbReference type="GO" id="GO:0032259">
    <property type="term" value="P:methylation"/>
    <property type="evidence" value="ECO:0007669"/>
    <property type="project" value="UniProtKB-KW"/>
</dbReference>
<comment type="caution">
    <text evidence="4">The sequence shown here is derived from an EMBL/GenBank/DDBJ whole genome shotgun (WGS) entry which is preliminary data.</text>
</comment>
<dbReference type="RefSeq" id="XP_040748397.1">
    <property type="nucleotide sequence ID" value="XM_040901034.1"/>
</dbReference>
<sequence>MPPNSPTHALQISYVEKLLVNFPSLHEPTHNGPIIQILARGCGAGTPCTQFLASHNMIKVIGNDISAAQIATARTHLPESVELVQGDMMELQFPSAGLDAVIAMYSIFHLPRDEQTVMLDRVFQWLKPGGFLLMNFSVEEISAITDPTWLGGTEGTMYWSGWGAGSSWI</sequence>
<dbReference type="InterPro" id="IPR029063">
    <property type="entry name" value="SAM-dependent_MTases_sf"/>
</dbReference>
<evidence type="ECO:0000313" key="5">
    <source>
        <dbReference type="Proteomes" id="UP000244073"/>
    </source>
</evidence>
<accession>A0A2T5LL24</accession>
<dbReference type="VEuPathDB" id="FungiDB:P175DRAFT_0561282"/>
<keyword evidence="2" id="KW-0808">Transferase</keyword>
<dbReference type="PANTHER" id="PTHR43861:SF1">
    <property type="entry name" value="TRANS-ACONITATE 2-METHYLTRANSFERASE"/>
    <property type="match status" value="1"/>
</dbReference>
<dbReference type="CDD" id="cd02440">
    <property type="entry name" value="AdoMet_MTases"/>
    <property type="match status" value="1"/>
</dbReference>
<reference evidence="4 5" key="1">
    <citation type="journal article" date="2018" name="Proc. Natl. Acad. Sci. U.S.A.">
        <title>Linking secondary metabolites to gene clusters through genome sequencing of six diverse Aspergillus species.</title>
        <authorList>
            <person name="Kaerboelling I."/>
            <person name="Vesth T.C."/>
            <person name="Frisvad J.C."/>
            <person name="Nybo J.L."/>
            <person name="Theobald S."/>
            <person name="Kuo A."/>
            <person name="Bowyer P."/>
            <person name="Matsuda Y."/>
            <person name="Mondo S."/>
            <person name="Lyhne E.K."/>
            <person name="Kogle M.E."/>
            <person name="Clum A."/>
            <person name="Lipzen A."/>
            <person name="Salamov A."/>
            <person name="Ngan C.Y."/>
            <person name="Daum C."/>
            <person name="Chiniquy J."/>
            <person name="Barry K."/>
            <person name="LaButti K."/>
            <person name="Haridas S."/>
            <person name="Simmons B.A."/>
            <person name="Magnuson J.K."/>
            <person name="Mortensen U.H."/>
            <person name="Larsen T.O."/>
            <person name="Grigoriev I.V."/>
            <person name="Baker S.E."/>
            <person name="Andersen M.R."/>
        </authorList>
    </citation>
    <scope>NUCLEOTIDE SEQUENCE [LARGE SCALE GENOMIC DNA]</scope>
    <source>
        <strain evidence="4 5">IBT 24754</strain>
    </source>
</reference>
<dbReference type="GeneID" id="63817918"/>
<feature type="domain" description="Methyltransferase" evidence="3">
    <location>
        <begin position="37"/>
        <end position="130"/>
    </location>
</feature>
<dbReference type="EMBL" id="MSFN02000013">
    <property type="protein sequence ID" value="PTU16980.1"/>
    <property type="molecule type" value="Genomic_DNA"/>
</dbReference>
<evidence type="ECO:0000259" key="3">
    <source>
        <dbReference type="Pfam" id="PF13649"/>
    </source>
</evidence>
<dbReference type="Gene3D" id="3.40.50.150">
    <property type="entry name" value="Vaccinia Virus protein VP39"/>
    <property type="match status" value="1"/>
</dbReference>
<proteinExistence type="predicted"/>
<dbReference type="Proteomes" id="UP000244073">
    <property type="component" value="Unassembled WGS sequence"/>
</dbReference>
<dbReference type="Pfam" id="PF13649">
    <property type="entry name" value="Methyltransf_25"/>
    <property type="match status" value="1"/>
</dbReference>
<protein>
    <recommendedName>
        <fullName evidence="3">Methyltransferase domain-containing protein</fullName>
    </recommendedName>
</protein>
<evidence type="ECO:0000313" key="4">
    <source>
        <dbReference type="EMBL" id="PTU16980.1"/>
    </source>
</evidence>
<gene>
    <name evidence="4" type="ORF">P175DRAFT_0561282</name>
</gene>
<organism evidence="4 5">
    <name type="scientific">Aspergillus ochraceoroseus IBT 24754</name>
    <dbReference type="NCBI Taxonomy" id="1392256"/>
    <lineage>
        <taxon>Eukaryota</taxon>
        <taxon>Fungi</taxon>
        <taxon>Dikarya</taxon>
        <taxon>Ascomycota</taxon>
        <taxon>Pezizomycotina</taxon>
        <taxon>Eurotiomycetes</taxon>
        <taxon>Eurotiomycetidae</taxon>
        <taxon>Eurotiales</taxon>
        <taxon>Aspergillaceae</taxon>
        <taxon>Aspergillus</taxon>
        <taxon>Aspergillus subgen. Nidulantes</taxon>
    </lineage>
</organism>
<dbReference type="AlphaFoldDB" id="A0A2T5LL24"/>
<dbReference type="SUPFAM" id="SSF53335">
    <property type="entry name" value="S-adenosyl-L-methionine-dependent methyltransferases"/>
    <property type="match status" value="1"/>
</dbReference>